<accession>A0A0A1UP22</accession>
<evidence type="ECO:0000313" key="2">
    <source>
        <dbReference type="EMBL" id="EXU96729.1"/>
    </source>
</evidence>
<evidence type="ECO:0000256" key="1">
    <source>
        <dbReference type="SAM" id="SignalP"/>
    </source>
</evidence>
<sequence length="237" mass="27449">MHQFALYSILLFALSFARAKNKISLQWAICDSTPQETLAKLGLDPTMPPYKENPIAYYDEKPPIHIFSGMMFRTKTNKGQPLSTIKVSFDEETANVPDFVECGWDRYGKNDPTYNCEKRCPLDPASPENIWREEQVQFAERYQHVNWSALVEYGPYPDGKWKIRINGHKAKFDDVVVGGLHIMEIETRVPEKKARKFIRETWQYLSDRGVTLCNPQEGKTMRLFKAMGYAINEEAEL</sequence>
<keyword evidence="1" id="KW-0732">Signal</keyword>
<reference evidence="2 3" key="1">
    <citation type="submission" date="2014-02" db="EMBL/GenBank/DDBJ databases">
        <title>The genome sequence of the entomopathogenic fungus Metarhizium robertsii ARSEF 2575.</title>
        <authorList>
            <person name="Giuliano Garisto Donzelli B."/>
            <person name="Roe B.A."/>
            <person name="Macmil S.L."/>
            <person name="Krasnoff S.B."/>
            <person name="Gibson D.M."/>
        </authorList>
    </citation>
    <scope>NUCLEOTIDE SEQUENCE [LARGE SCALE GENOMIC DNA]</scope>
    <source>
        <strain evidence="2 3">ARSEF 2575</strain>
    </source>
</reference>
<dbReference type="OrthoDB" id="3917713at2759"/>
<dbReference type="AlphaFoldDB" id="A0A0A1UP22"/>
<name>A0A0A1UP22_9HYPO</name>
<dbReference type="Proteomes" id="UP000030151">
    <property type="component" value="Unassembled WGS sequence"/>
</dbReference>
<dbReference type="EMBL" id="JELW01000045">
    <property type="protein sequence ID" value="EXU96729.1"/>
    <property type="molecule type" value="Genomic_DNA"/>
</dbReference>
<proteinExistence type="predicted"/>
<organism evidence="2 3">
    <name type="scientific">Metarhizium robertsii</name>
    <dbReference type="NCBI Taxonomy" id="568076"/>
    <lineage>
        <taxon>Eukaryota</taxon>
        <taxon>Fungi</taxon>
        <taxon>Dikarya</taxon>
        <taxon>Ascomycota</taxon>
        <taxon>Pezizomycotina</taxon>
        <taxon>Sordariomycetes</taxon>
        <taxon>Hypocreomycetidae</taxon>
        <taxon>Hypocreales</taxon>
        <taxon>Clavicipitaceae</taxon>
        <taxon>Metarhizium</taxon>
    </lineage>
</organism>
<comment type="caution">
    <text evidence="2">The sequence shown here is derived from an EMBL/GenBank/DDBJ whole genome shotgun (WGS) entry which is preliminary data.</text>
</comment>
<gene>
    <name evidence="2" type="ORF">X797_010126</name>
</gene>
<protein>
    <submittedName>
        <fullName evidence="2">Uncharacterized protein</fullName>
    </submittedName>
</protein>
<evidence type="ECO:0000313" key="3">
    <source>
        <dbReference type="Proteomes" id="UP000030151"/>
    </source>
</evidence>
<dbReference type="HOGENOM" id="CLU_101058_0_0_1"/>
<feature type="chain" id="PRO_5001991779" evidence="1">
    <location>
        <begin position="20"/>
        <end position="237"/>
    </location>
</feature>
<feature type="signal peptide" evidence="1">
    <location>
        <begin position="1"/>
        <end position="19"/>
    </location>
</feature>
<dbReference type="eggNOG" id="ENOG502SNI8">
    <property type="taxonomic scope" value="Eukaryota"/>
</dbReference>